<keyword evidence="2" id="KW-1185">Reference proteome</keyword>
<dbReference type="Proteomes" id="UP000323506">
    <property type="component" value="Chromosome D01"/>
</dbReference>
<reference evidence="1 2" key="1">
    <citation type="submission" date="2019-06" db="EMBL/GenBank/DDBJ databases">
        <title>WGS assembly of Gossypium darwinii.</title>
        <authorList>
            <person name="Chen Z.J."/>
            <person name="Sreedasyam A."/>
            <person name="Ando A."/>
            <person name="Song Q."/>
            <person name="De L."/>
            <person name="Hulse-Kemp A."/>
            <person name="Ding M."/>
            <person name="Ye W."/>
            <person name="Kirkbride R."/>
            <person name="Jenkins J."/>
            <person name="Plott C."/>
            <person name="Lovell J."/>
            <person name="Lin Y.-M."/>
            <person name="Vaughn R."/>
            <person name="Liu B."/>
            <person name="Li W."/>
            <person name="Simpson S."/>
            <person name="Scheffler B."/>
            <person name="Saski C."/>
            <person name="Grover C."/>
            <person name="Hu G."/>
            <person name="Conover J."/>
            <person name="Carlson J."/>
            <person name="Shu S."/>
            <person name="Boston L."/>
            <person name="Williams M."/>
            <person name="Peterson D."/>
            <person name="Mcgee K."/>
            <person name="Jones D."/>
            <person name="Wendel J."/>
            <person name="Stelly D."/>
            <person name="Grimwood J."/>
            <person name="Schmutz J."/>
        </authorList>
    </citation>
    <scope>NUCLEOTIDE SEQUENCE [LARGE SCALE GENOMIC DNA]</scope>
    <source>
        <strain evidence="1">1808015.09</strain>
    </source>
</reference>
<proteinExistence type="predicted"/>
<accession>A0A5D2DS90</accession>
<protein>
    <submittedName>
        <fullName evidence="1">Uncharacterized protein</fullName>
    </submittedName>
</protein>
<organism evidence="1 2">
    <name type="scientific">Gossypium darwinii</name>
    <name type="common">Darwin's cotton</name>
    <name type="synonym">Gossypium barbadense var. darwinii</name>
    <dbReference type="NCBI Taxonomy" id="34276"/>
    <lineage>
        <taxon>Eukaryota</taxon>
        <taxon>Viridiplantae</taxon>
        <taxon>Streptophyta</taxon>
        <taxon>Embryophyta</taxon>
        <taxon>Tracheophyta</taxon>
        <taxon>Spermatophyta</taxon>
        <taxon>Magnoliopsida</taxon>
        <taxon>eudicotyledons</taxon>
        <taxon>Gunneridae</taxon>
        <taxon>Pentapetalae</taxon>
        <taxon>rosids</taxon>
        <taxon>malvids</taxon>
        <taxon>Malvales</taxon>
        <taxon>Malvaceae</taxon>
        <taxon>Malvoideae</taxon>
        <taxon>Gossypium</taxon>
    </lineage>
</organism>
<gene>
    <name evidence="1" type="ORF">ES288_D01G202900v1</name>
</gene>
<evidence type="ECO:0000313" key="1">
    <source>
        <dbReference type="EMBL" id="TYG83868.1"/>
    </source>
</evidence>
<name>A0A5D2DS90_GOSDA</name>
<dbReference type="EMBL" id="CM017701">
    <property type="protein sequence ID" value="TYG83868.1"/>
    <property type="molecule type" value="Genomic_DNA"/>
</dbReference>
<sequence>MASTSFTKQTFVPMKEAVSSYTPYPPPLVIWGGSTWSVHFD</sequence>
<evidence type="ECO:0000313" key="2">
    <source>
        <dbReference type="Proteomes" id="UP000323506"/>
    </source>
</evidence>
<dbReference type="AlphaFoldDB" id="A0A5D2DS90"/>